<dbReference type="AlphaFoldDB" id="A0A2T7PWU4"/>
<dbReference type="GO" id="GO:0005634">
    <property type="term" value="C:nucleus"/>
    <property type="evidence" value="ECO:0007669"/>
    <property type="project" value="TreeGrafter"/>
</dbReference>
<keyword evidence="3" id="KW-1185">Reference proteome</keyword>
<gene>
    <name evidence="2" type="ORF">C0Q70_00497</name>
</gene>
<dbReference type="InterPro" id="IPR019391">
    <property type="entry name" value="Storkhead-box_WHD"/>
</dbReference>
<feature type="domain" description="Winged helix Storkhead-box1" evidence="1">
    <location>
        <begin position="17"/>
        <end position="88"/>
    </location>
</feature>
<name>A0A2T7PWU4_POMCA</name>
<dbReference type="PANTHER" id="PTHR22437:SF0">
    <property type="entry name" value="FI21431P1"/>
    <property type="match status" value="1"/>
</dbReference>
<dbReference type="GO" id="GO:0000977">
    <property type="term" value="F:RNA polymerase II transcription regulatory region sequence-specific DNA binding"/>
    <property type="evidence" value="ECO:0007669"/>
    <property type="project" value="TreeGrafter"/>
</dbReference>
<dbReference type="OrthoDB" id="10020110at2759"/>
<dbReference type="GO" id="GO:0005737">
    <property type="term" value="C:cytoplasm"/>
    <property type="evidence" value="ECO:0007669"/>
    <property type="project" value="TreeGrafter"/>
</dbReference>
<accession>A0A2T7PWU4</accession>
<proteinExistence type="predicted"/>
<dbReference type="InterPro" id="IPR040126">
    <property type="entry name" value="STOX1/2"/>
</dbReference>
<dbReference type="GO" id="GO:0006357">
    <property type="term" value="P:regulation of transcription by RNA polymerase II"/>
    <property type="evidence" value="ECO:0007669"/>
    <property type="project" value="InterPro"/>
</dbReference>
<evidence type="ECO:0000313" key="2">
    <source>
        <dbReference type="EMBL" id="PVD37895.1"/>
    </source>
</evidence>
<organism evidence="2 3">
    <name type="scientific">Pomacea canaliculata</name>
    <name type="common">Golden apple snail</name>
    <dbReference type="NCBI Taxonomy" id="400727"/>
    <lineage>
        <taxon>Eukaryota</taxon>
        <taxon>Metazoa</taxon>
        <taxon>Spiralia</taxon>
        <taxon>Lophotrochozoa</taxon>
        <taxon>Mollusca</taxon>
        <taxon>Gastropoda</taxon>
        <taxon>Caenogastropoda</taxon>
        <taxon>Architaenioglossa</taxon>
        <taxon>Ampullarioidea</taxon>
        <taxon>Ampullariidae</taxon>
        <taxon>Pomacea</taxon>
    </lineage>
</organism>
<dbReference type="PANTHER" id="PTHR22437">
    <property type="entry name" value="WINGED HELIX DOMAIN-CONTAINING PROTEIN"/>
    <property type="match status" value="1"/>
</dbReference>
<comment type="caution">
    <text evidence="2">The sequence shown here is derived from an EMBL/GenBank/DDBJ whole genome shotgun (WGS) entry which is preliminary data.</text>
</comment>
<reference evidence="2 3" key="1">
    <citation type="submission" date="2018-04" db="EMBL/GenBank/DDBJ databases">
        <title>The genome of golden apple snail Pomacea canaliculata provides insight into stress tolerance and invasive adaptation.</title>
        <authorList>
            <person name="Liu C."/>
            <person name="Liu B."/>
            <person name="Ren Y."/>
            <person name="Zhang Y."/>
            <person name="Wang H."/>
            <person name="Li S."/>
            <person name="Jiang F."/>
            <person name="Yin L."/>
            <person name="Zhang G."/>
            <person name="Qian W."/>
            <person name="Fan W."/>
        </authorList>
    </citation>
    <scope>NUCLEOTIDE SEQUENCE [LARGE SCALE GENOMIC DNA]</scope>
    <source>
        <strain evidence="2">SZHN2017</strain>
        <tissue evidence="2">Muscle</tissue>
    </source>
</reference>
<protein>
    <recommendedName>
        <fullName evidence="1">Winged helix Storkhead-box1 domain-containing protein</fullName>
    </recommendedName>
</protein>
<dbReference type="EMBL" id="PZQS01000001">
    <property type="protein sequence ID" value="PVD37895.1"/>
    <property type="molecule type" value="Genomic_DNA"/>
</dbReference>
<dbReference type="Proteomes" id="UP000245119">
    <property type="component" value="Linkage Group LG1"/>
</dbReference>
<dbReference type="Pfam" id="PF10264">
    <property type="entry name" value="WHD_Storkhead"/>
    <property type="match status" value="1"/>
</dbReference>
<evidence type="ECO:0000313" key="3">
    <source>
        <dbReference type="Proteomes" id="UP000245119"/>
    </source>
</evidence>
<evidence type="ECO:0000259" key="1">
    <source>
        <dbReference type="Pfam" id="PF10264"/>
    </source>
</evidence>
<sequence>MVGDLMTVAGDVNGIEMQVIPQTQFIPLPDSLCLIIAELNNAGHPATLESIRSRLQRWYHNTSLPSQQLIYDTLGTLIRERKVFHNGE</sequence>